<dbReference type="AlphaFoldDB" id="A0A0C2BPL3"/>
<evidence type="ECO:0000256" key="3">
    <source>
        <dbReference type="ARBA" id="ARBA00023125"/>
    </source>
</evidence>
<keyword evidence="4" id="KW-0804">Transcription</keyword>
<dbReference type="EMBL" id="JWJG01000028">
    <property type="protein sequence ID" value="KIF83235.1"/>
    <property type="molecule type" value="Genomic_DNA"/>
</dbReference>
<accession>A0A0C2BPL3</accession>
<dbReference type="InterPro" id="IPR016032">
    <property type="entry name" value="Sig_transdc_resp-reg_C-effctor"/>
</dbReference>
<evidence type="ECO:0000256" key="1">
    <source>
        <dbReference type="ARBA" id="ARBA00022553"/>
    </source>
</evidence>
<dbReference type="OrthoDB" id="9780593at2"/>
<dbReference type="GO" id="GO:0000160">
    <property type="term" value="P:phosphorelay signal transduction system"/>
    <property type="evidence" value="ECO:0007669"/>
    <property type="project" value="InterPro"/>
</dbReference>
<dbReference type="Proteomes" id="UP000031572">
    <property type="component" value="Unassembled WGS sequence"/>
</dbReference>
<dbReference type="PANTHER" id="PTHR43214">
    <property type="entry name" value="TWO-COMPONENT RESPONSE REGULATOR"/>
    <property type="match status" value="1"/>
</dbReference>
<evidence type="ECO:0000256" key="2">
    <source>
        <dbReference type="ARBA" id="ARBA00023015"/>
    </source>
</evidence>
<feature type="modified residue" description="4-aspartylphosphate" evidence="5">
    <location>
        <position position="55"/>
    </location>
</feature>
<dbReference type="InterPro" id="IPR000792">
    <property type="entry name" value="Tscrpt_reg_LuxR_C"/>
</dbReference>
<proteinExistence type="predicted"/>
<dbReference type="SMART" id="SM00448">
    <property type="entry name" value="REC"/>
    <property type="match status" value="1"/>
</dbReference>
<dbReference type="PROSITE" id="PS50110">
    <property type="entry name" value="RESPONSE_REGULATORY"/>
    <property type="match status" value="1"/>
</dbReference>
<keyword evidence="2" id="KW-0805">Transcription regulation</keyword>
<evidence type="ECO:0000259" key="7">
    <source>
        <dbReference type="PROSITE" id="PS50110"/>
    </source>
</evidence>
<dbReference type="SMART" id="SM00421">
    <property type="entry name" value="HTH_LUXR"/>
    <property type="match status" value="1"/>
</dbReference>
<comment type="caution">
    <text evidence="8">The sequence shown here is derived from an EMBL/GenBank/DDBJ whole genome shotgun (WGS) entry which is preliminary data.</text>
</comment>
<dbReference type="PRINTS" id="PR00038">
    <property type="entry name" value="HTHLUXR"/>
</dbReference>
<dbReference type="STRING" id="709839.TSA66_24270"/>
<evidence type="ECO:0000256" key="5">
    <source>
        <dbReference type="PROSITE-ProRule" id="PRU00169"/>
    </source>
</evidence>
<keyword evidence="3" id="KW-0238">DNA-binding</keyword>
<dbReference type="InterPro" id="IPR001789">
    <property type="entry name" value="Sig_transdc_resp-reg_receiver"/>
</dbReference>
<evidence type="ECO:0000313" key="9">
    <source>
        <dbReference type="Proteomes" id="UP000031572"/>
    </source>
</evidence>
<dbReference type="InterPro" id="IPR058245">
    <property type="entry name" value="NreC/VraR/RcsB-like_REC"/>
</dbReference>
<keyword evidence="1 5" id="KW-0597">Phosphoprotein</keyword>
<dbReference type="PROSITE" id="PS50043">
    <property type="entry name" value="HTH_LUXR_2"/>
    <property type="match status" value="1"/>
</dbReference>
<dbReference type="RefSeq" id="WP_040041863.1">
    <property type="nucleotide sequence ID" value="NZ_JWJG01000028.1"/>
</dbReference>
<keyword evidence="9" id="KW-1185">Reference proteome</keyword>
<dbReference type="GO" id="GO:0006355">
    <property type="term" value="P:regulation of DNA-templated transcription"/>
    <property type="evidence" value="ECO:0007669"/>
    <property type="project" value="InterPro"/>
</dbReference>
<evidence type="ECO:0000313" key="8">
    <source>
        <dbReference type="EMBL" id="KIF83235.1"/>
    </source>
</evidence>
<dbReference type="InterPro" id="IPR039420">
    <property type="entry name" value="WalR-like"/>
</dbReference>
<protein>
    <submittedName>
        <fullName evidence="8">LuxR family transcriptional regulator</fullName>
    </submittedName>
</protein>
<dbReference type="GO" id="GO:0003677">
    <property type="term" value="F:DNA binding"/>
    <property type="evidence" value="ECO:0007669"/>
    <property type="project" value="UniProtKB-KW"/>
</dbReference>
<sequence>MALRVLLVDDHTLVRAGIRSLLERVPQVESVCEAGSGAQALEIVAQRAPDIVLMDIGMKGMGGLEATARIKAEFPKVQVAILSMFSSEEHVMQALRAGASGYLLKDAATGELPLALESVARGEVYLSPPISRQIVEAYMRRTGSGSPSPDMLTPRQREILVLIADGASTKQIARQLDLSPKTVETHRAQLMERLGIHDLAGLIRFAVRTGLVVDAE</sequence>
<name>A0A0C2BPL3_9BURK</name>
<evidence type="ECO:0000259" key="6">
    <source>
        <dbReference type="PROSITE" id="PS50043"/>
    </source>
</evidence>
<dbReference type="CDD" id="cd06170">
    <property type="entry name" value="LuxR_C_like"/>
    <property type="match status" value="1"/>
</dbReference>
<dbReference type="Pfam" id="PF00072">
    <property type="entry name" value="Response_reg"/>
    <property type="match status" value="1"/>
</dbReference>
<dbReference type="CDD" id="cd17535">
    <property type="entry name" value="REC_NarL-like"/>
    <property type="match status" value="1"/>
</dbReference>
<dbReference type="SUPFAM" id="SSF52172">
    <property type="entry name" value="CheY-like"/>
    <property type="match status" value="1"/>
</dbReference>
<reference evidence="8 9" key="1">
    <citation type="submission" date="2014-12" db="EMBL/GenBank/DDBJ databases">
        <title>Denitrispirillum autotrophicum gen. nov., sp. nov., Denitrifying, Facultatively Autotrophic Bacteria Isolated from Rice Paddy Soil.</title>
        <authorList>
            <person name="Ishii S."/>
            <person name="Ashida N."/>
            <person name="Ohno H."/>
            <person name="Otsuka S."/>
            <person name="Yokota A."/>
            <person name="Senoo K."/>
        </authorList>
    </citation>
    <scope>NUCLEOTIDE SEQUENCE [LARGE SCALE GENOMIC DNA]</scope>
    <source>
        <strain evidence="8 9">TSA66</strain>
    </source>
</reference>
<evidence type="ECO:0000256" key="4">
    <source>
        <dbReference type="ARBA" id="ARBA00023163"/>
    </source>
</evidence>
<dbReference type="SUPFAM" id="SSF46894">
    <property type="entry name" value="C-terminal effector domain of the bipartite response regulators"/>
    <property type="match status" value="1"/>
</dbReference>
<dbReference type="Gene3D" id="3.40.50.2300">
    <property type="match status" value="1"/>
</dbReference>
<dbReference type="InterPro" id="IPR011006">
    <property type="entry name" value="CheY-like_superfamily"/>
</dbReference>
<feature type="domain" description="HTH luxR-type" evidence="6">
    <location>
        <begin position="145"/>
        <end position="210"/>
    </location>
</feature>
<dbReference type="Pfam" id="PF00196">
    <property type="entry name" value="GerE"/>
    <property type="match status" value="1"/>
</dbReference>
<gene>
    <name evidence="8" type="ORF">TSA66_24270</name>
</gene>
<dbReference type="PANTHER" id="PTHR43214:SF41">
    <property type="entry name" value="NITRATE_NITRITE RESPONSE REGULATOR PROTEIN NARP"/>
    <property type="match status" value="1"/>
</dbReference>
<feature type="domain" description="Response regulatory" evidence="7">
    <location>
        <begin position="4"/>
        <end position="120"/>
    </location>
</feature>
<organism evidence="8 9">
    <name type="scientific">Noviherbaspirillum autotrophicum</name>
    <dbReference type="NCBI Taxonomy" id="709839"/>
    <lineage>
        <taxon>Bacteria</taxon>
        <taxon>Pseudomonadati</taxon>
        <taxon>Pseudomonadota</taxon>
        <taxon>Betaproteobacteria</taxon>
        <taxon>Burkholderiales</taxon>
        <taxon>Oxalobacteraceae</taxon>
        <taxon>Noviherbaspirillum</taxon>
    </lineage>
</organism>